<dbReference type="OrthoDB" id="5988132at2759"/>
<comment type="caution">
    <text evidence="1">The sequence shown here is derived from an EMBL/GenBank/DDBJ whole genome shotgun (WGS) entry which is preliminary data.</text>
</comment>
<keyword evidence="2" id="KW-1185">Reference proteome</keyword>
<evidence type="ECO:0000313" key="1">
    <source>
        <dbReference type="EMBL" id="VDI62752.1"/>
    </source>
</evidence>
<dbReference type="Proteomes" id="UP000596742">
    <property type="component" value="Unassembled WGS sequence"/>
</dbReference>
<sequence>MYFGTQVKDSSIHCMDTLIESQNTIETQTDGITHETCQMEYDGSNIFSDSETIEQQSTQESQASYQREEALQYLNRFLEVNGSKTISSLPSKSWFELSKKSQYLYVDRLQNIIDCVIGCFFPENFSDVSQQIFLSNSTAKVSYEENIKPLATLSTIAEFYQKSESWQHRRQLLSMLSLFMTYQEVLQLIPDLTEFKYYTSKKHGEKFGYGLPVPQAETHRQKMDPMKLDSFLEFITSPHIIRDLPYGEKKLKLSDGTVQNVPNLIRCMGSSDIIQQYKLYCEENTIIPLGESTMYKILSECTATIRQSFEGVDYFVAEGGRAFATLEAVAKELHSLDLMTQTEFSDINKLLVQSRRYMKADFRVHVAQSCQVADHCLTYGGSDPKDENFKSECNHSHTHICESCEQLKEIITAMTKIVTNTTEHEDAANDMRFKINQAAQSIINLKKHLVRCQIQDQAKNDTFEQMKENEVFIVCDWAMKFLPRKFREDQCDWFAKRGIPWHLSIAFKKIDNSLHSLGFIHIFSNQTSQDSHTTSGIIQDVITSIQDDNQSTKFHLWSDNAACYKSSEMMAQLFNLGSVQTYNFCEAQNGKGPCDRTAATVKSAIRRYINQGNDVVTANHMKEAIDKSMKNVRYRIKVVDNMTAKPKSVDRVIPSISSYSNFTFERNGIRVWKAYNIGQGCLISNITSVESIQLQVIEDSGHIHFHQLKQKMNIPETDSEECGEKCTLVFDQKSSCSSDISKVKYLEKVAESSVNKQLMIMPSATKLSTSDSELDMGWALKDERKNKRFNKNQTDYLHEKFNKGQKSGRKEDPYSVSEAMLLEKNEDGSRRFHYSEILSVQQITSYFSRLCRKLKLDESGSDAAREETISNLTQQINSDN</sequence>
<proteinExistence type="predicted"/>
<reference evidence="1" key="1">
    <citation type="submission" date="2018-11" db="EMBL/GenBank/DDBJ databases">
        <authorList>
            <person name="Alioto T."/>
            <person name="Alioto T."/>
        </authorList>
    </citation>
    <scope>NUCLEOTIDE SEQUENCE</scope>
</reference>
<dbReference type="AlphaFoldDB" id="A0A8B6GEB6"/>
<name>A0A8B6GEB6_MYTGA</name>
<accession>A0A8B6GEB6</accession>
<protein>
    <submittedName>
        <fullName evidence="1">Uncharacterized protein</fullName>
    </submittedName>
</protein>
<organism evidence="1 2">
    <name type="scientific">Mytilus galloprovincialis</name>
    <name type="common">Mediterranean mussel</name>
    <dbReference type="NCBI Taxonomy" id="29158"/>
    <lineage>
        <taxon>Eukaryota</taxon>
        <taxon>Metazoa</taxon>
        <taxon>Spiralia</taxon>
        <taxon>Lophotrochozoa</taxon>
        <taxon>Mollusca</taxon>
        <taxon>Bivalvia</taxon>
        <taxon>Autobranchia</taxon>
        <taxon>Pteriomorphia</taxon>
        <taxon>Mytilida</taxon>
        <taxon>Mytiloidea</taxon>
        <taxon>Mytilidae</taxon>
        <taxon>Mytilinae</taxon>
        <taxon>Mytilus</taxon>
    </lineage>
</organism>
<dbReference type="EMBL" id="UYJE01008291">
    <property type="protein sequence ID" value="VDI62752.1"/>
    <property type="molecule type" value="Genomic_DNA"/>
</dbReference>
<evidence type="ECO:0000313" key="2">
    <source>
        <dbReference type="Proteomes" id="UP000596742"/>
    </source>
</evidence>
<gene>
    <name evidence="1" type="ORF">MGAL_10B017991</name>
</gene>
<dbReference type="PANTHER" id="PTHR33845">
    <property type="entry name" value="C2H2-TYPE DOMAIN-CONTAINING PROTEIN"/>
    <property type="match status" value="1"/>
</dbReference>
<dbReference type="PANTHER" id="PTHR33845:SF1">
    <property type="entry name" value="C2H2-TYPE DOMAIN-CONTAINING PROTEIN"/>
    <property type="match status" value="1"/>
</dbReference>